<accession>A0AAV1SAY8</accession>
<dbReference type="AlphaFoldDB" id="A0AAV1SAY8"/>
<evidence type="ECO:0000313" key="1">
    <source>
        <dbReference type="EMBL" id="CAK7348501.1"/>
    </source>
</evidence>
<dbReference type="EMBL" id="CAWUPB010001173">
    <property type="protein sequence ID" value="CAK7348501.1"/>
    <property type="molecule type" value="Genomic_DNA"/>
</dbReference>
<reference evidence="1 2" key="1">
    <citation type="submission" date="2024-01" db="EMBL/GenBank/DDBJ databases">
        <authorList>
            <person name="Waweru B."/>
        </authorList>
    </citation>
    <scope>NUCLEOTIDE SEQUENCE [LARGE SCALE GENOMIC DNA]</scope>
</reference>
<keyword evidence="2" id="KW-1185">Reference proteome</keyword>
<proteinExistence type="predicted"/>
<gene>
    <name evidence="1" type="ORF">DCAF_LOCUS21201</name>
</gene>
<sequence length="105" mass="12270">MNQMKILSKVFCRYEVLNASVVATNRLKLVLFYEGVWTDGLWVFSIGLDRRIGCRLLRDDCKLTEQDHPIINVPNPNHYEIVVAGRGMQMVEFSRILGHGWERYE</sequence>
<organism evidence="1 2">
    <name type="scientific">Dovyalis caffra</name>
    <dbReference type="NCBI Taxonomy" id="77055"/>
    <lineage>
        <taxon>Eukaryota</taxon>
        <taxon>Viridiplantae</taxon>
        <taxon>Streptophyta</taxon>
        <taxon>Embryophyta</taxon>
        <taxon>Tracheophyta</taxon>
        <taxon>Spermatophyta</taxon>
        <taxon>Magnoliopsida</taxon>
        <taxon>eudicotyledons</taxon>
        <taxon>Gunneridae</taxon>
        <taxon>Pentapetalae</taxon>
        <taxon>rosids</taxon>
        <taxon>fabids</taxon>
        <taxon>Malpighiales</taxon>
        <taxon>Salicaceae</taxon>
        <taxon>Flacourtieae</taxon>
        <taxon>Dovyalis</taxon>
    </lineage>
</organism>
<protein>
    <submittedName>
        <fullName evidence="1">Uncharacterized protein</fullName>
    </submittedName>
</protein>
<comment type="caution">
    <text evidence="1">The sequence shown here is derived from an EMBL/GenBank/DDBJ whole genome shotgun (WGS) entry which is preliminary data.</text>
</comment>
<evidence type="ECO:0000313" key="2">
    <source>
        <dbReference type="Proteomes" id="UP001314170"/>
    </source>
</evidence>
<name>A0AAV1SAY8_9ROSI</name>
<dbReference type="Proteomes" id="UP001314170">
    <property type="component" value="Unassembled WGS sequence"/>
</dbReference>